<sequence>MGHVKFQIFHQTCSQDRRMQNSTSTAPHGGGGLYLADTITTMDAAQTYCTCQPHRHISTGLSTMCRKSGAARHMSHTSVHSGWGLIKVLSVELLRGPTQQRDDL</sequence>
<reference evidence="1" key="1">
    <citation type="submission" date="2021-01" db="EMBL/GenBank/DDBJ databases">
        <authorList>
            <consortium name="Aspergillus luchuensis mut. kawachii IFO 4304 genome sequencing consortium"/>
            <person name="Kazuki M."/>
            <person name="Futagami T."/>
        </authorList>
    </citation>
    <scope>NUCLEOTIDE SEQUENCE</scope>
    <source>
        <strain evidence="1">IFO 4308</strain>
    </source>
</reference>
<name>A0A7R7WEA7_ASPKA</name>
<dbReference type="AlphaFoldDB" id="A0A7R7WEA7"/>
<accession>A0A7R7WEA7</accession>
<dbReference type="RefSeq" id="XP_041544968.1">
    <property type="nucleotide sequence ID" value="XM_041691488.1"/>
</dbReference>
<dbReference type="Proteomes" id="UP000661280">
    <property type="component" value="Chromosome 5"/>
</dbReference>
<keyword evidence="2" id="KW-1185">Reference proteome</keyword>
<dbReference type="KEGG" id="aluc:AKAW2_51547A"/>
<proteinExistence type="predicted"/>
<dbReference type="EMBL" id="AP024429">
    <property type="protein sequence ID" value="BCS01206.1"/>
    <property type="molecule type" value="Genomic_DNA"/>
</dbReference>
<evidence type="ECO:0000313" key="1">
    <source>
        <dbReference type="EMBL" id="BCS01206.1"/>
    </source>
</evidence>
<protein>
    <submittedName>
        <fullName evidence="1">Uncharacterized protein</fullName>
    </submittedName>
</protein>
<gene>
    <name evidence="1" type="ORF">AKAW2_51547A</name>
</gene>
<reference evidence="1" key="2">
    <citation type="submission" date="2021-02" db="EMBL/GenBank/DDBJ databases">
        <title>Aspergillus luchuensis mut. kawachii IFO 4304 genome sequence.</title>
        <authorList>
            <person name="Mori K."/>
            <person name="Kadooka C."/>
            <person name="Goto M."/>
            <person name="Futagami T."/>
        </authorList>
    </citation>
    <scope>NUCLEOTIDE SEQUENCE</scope>
    <source>
        <strain evidence="1">IFO 4308</strain>
    </source>
</reference>
<organism evidence="1 2">
    <name type="scientific">Aspergillus kawachii</name>
    <name type="common">White koji mold</name>
    <name type="synonym">Aspergillus awamori var. kawachi</name>
    <dbReference type="NCBI Taxonomy" id="1069201"/>
    <lineage>
        <taxon>Eukaryota</taxon>
        <taxon>Fungi</taxon>
        <taxon>Dikarya</taxon>
        <taxon>Ascomycota</taxon>
        <taxon>Pezizomycotina</taxon>
        <taxon>Eurotiomycetes</taxon>
        <taxon>Eurotiomycetidae</taxon>
        <taxon>Eurotiales</taxon>
        <taxon>Aspergillaceae</taxon>
        <taxon>Aspergillus</taxon>
        <taxon>Aspergillus subgen. Circumdati</taxon>
    </lineage>
</organism>
<evidence type="ECO:0000313" key="2">
    <source>
        <dbReference type="Proteomes" id="UP000661280"/>
    </source>
</evidence>
<dbReference type="GeneID" id="64962527"/>